<reference evidence="7" key="1">
    <citation type="submission" date="2011-07" db="EMBL/GenBank/DDBJ databases">
        <authorList>
            <consortium name="Caenorhabditis brenneri Sequencing and Analysis Consortium"/>
            <person name="Wilson R.K."/>
        </authorList>
    </citation>
    <scope>NUCLEOTIDE SEQUENCE [LARGE SCALE GENOMIC DNA]</scope>
    <source>
        <strain evidence="7">PB2801</strain>
    </source>
</reference>
<dbReference type="InterPro" id="IPR017441">
    <property type="entry name" value="Protein_kinase_ATP_BS"/>
</dbReference>
<keyword evidence="4" id="KW-0723">Serine/threonine-protein kinase</keyword>
<dbReference type="eggNOG" id="KOG1164">
    <property type="taxonomic scope" value="Eukaryota"/>
</dbReference>
<dbReference type="PROSITE" id="PS00107">
    <property type="entry name" value="PROTEIN_KINASE_ATP"/>
    <property type="match status" value="1"/>
</dbReference>
<keyword evidence="1 3" id="KW-0547">Nucleotide-binding</keyword>
<dbReference type="CDD" id="cd00180">
    <property type="entry name" value="PKc"/>
    <property type="match status" value="1"/>
</dbReference>
<dbReference type="InParanoid" id="G0MGZ4"/>
<dbReference type="InterPro" id="IPR000719">
    <property type="entry name" value="Prot_kinase_dom"/>
</dbReference>
<dbReference type="Pfam" id="PF00069">
    <property type="entry name" value="Pkinase"/>
    <property type="match status" value="1"/>
</dbReference>
<dbReference type="SUPFAM" id="SSF56112">
    <property type="entry name" value="Protein kinase-like (PK-like)"/>
    <property type="match status" value="1"/>
</dbReference>
<dbReference type="SMART" id="SM00220">
    <property type="entry name" value="S_TKc"/>
    <property type="match status" value="1"/>
</dbReference>
<dbReference type="PROSITE" id="PS00108">
    <property type="entry name" value="PROTEIN_KINASE_ST"/>
    <property type="match status" value="1"/>
</dbReference>
<dbReference type="PROSITE" id="PS50011">
    <property type="entry name" value="PROTEIN_KINASE_DOM"/>
    <property type="match status" value="1"/>
</dbReference>
<dbReference type="InterPro" id="IPR008271">
    <property type="entry name" value="Ser/Thr_kinase_AS"/>
</dbReference>
<dbReference type="GO" id="GO:0004674">
    <property type="term" value="F:protein serine/threonine kinase activity"/>
    <property type="evidence" value="ECO:0007669"/>
    <property type="project" value="UniProtKB-KW"/>
</dbReference>
<dbReference type="OrthoDB" id="10037698at2759"/>
<feature type="binding site" evidence="3">
    <location>
        <position position="44"/>
    </location>
    <ligand>
        <name>ATP</name>
        <dbReference type="ChEBI" id="CHEBI:30616"/>
    </ligand>
</feature>
<keyword evidence="4" id="KW-0808">Transferase</keyword>
<evidence type="ECO:0000256" key="4">
    <source>
        <dbReference type="RuleBase" id="RU000304"/>
    </source>
</evidence>
<dbReference type="Gene3D" id="3.30.200.20">
    <property type="entry name" value="Phosphorylase Kinase, domain 1"/>
    <property type="match status" value="1"/>
</dbReference>
<organism evidence="7">
    <name type="scientific">Caenorhabditis brenneri</name>
    <name type="common">Nematode worm</name>
    <dbReference type="NCBI Taxonomy" id="135651"/>
    <lineage>
        <taxon>Eukaryota</taxon>
        <taxon>Metazoa</taxon>
        <taxon>Ecdysozoa</taxon>
        <taxon>Nematoda</taxon>
        <taxon>Chromadorea</taxon>
        <taxon>Rhabditida</taxon>
        <taxon>Rhabditina</taxon>
        <taxon>Rhabditomorpha</taxon>
        <taxon>Rhabditoidea</taxon>
        <taxon>Rhabditidae</taxon>
        <taxon>Peloderinae</taxon>
        <taxon>Caenorhabditis</taxon>
    </lineage>
</organism>
<evidence type="ECO:0000256" key="3">
    <source>
        <dbReference type="PROSITE-ProRule" id="PRU10141"/>
    </source>
</evidence>
<accession>G0MGZ4</accession>
<dbReference type="EMBL" id="GL379794">
    <property type="protein sequence ID" value="EGT58041.1"/>
    <property type="molecule type" value="Genomic_DNA"/>
</dbReference>
<keyword evidence="7" id="KW-1185">Reference proteome</keyword>
<comment type="similarity">
    <text evidence="4">Belongs to the protein kinase superfamily.</text>
</comment>
<sequence>MAGPYQLGQMVGPAYKIQKVLGHGATSTVYEAKNVYDGMNRAMKVIEVTNTSQLFVEKEVGFLRRLRRVEGVINYLHWWTLDNHHIIVTDNHAYTLQQIFDNHPRKSLSPKTLITILYYLVITIRQIHQKHVIHRDIKPKNVMIKFQPEKEQIPITVIDFGLAMLMKRGNSEPDESDYIFTECFYATPNMINKKKATRKDDLLMSIYSIMHMMTVDPFDEEKYDDIQPVLINKTQFELCPERFIDQGWLLECVKPLLSKKSTKAPDYKKIIKAIRTCKRGFDPKGHKLHFVKGENGEYLE</sequence>
<gene>
    <name evidence="6" type="ORF">CAEBREN_09734</name>
</gene>
<dbReference type="GO" id="GO:0005524">
    <property type="term" value="F:ATP binding"/>
    <property type="evidence" value="ECO:0007669"/>
    <property type="project" value="UniProtKB-UniRule"/>
</dbReference>
<dbReference type="PANTHER" id="PTHR44167:SF24">
    <property type="entry name" value="SERINE_THREONINE-PROTEIN KINASE CHK2"/>
    <property type="match status" value="1"/>
</dbReference>
<feature type="domain" description="Protein kinase" evidence="5">
    <location>
        <begin position="15"/>
        <end position="289"/>
    </location>
</feature>
<evidence type="ECO:0000256" key="2">
    <source>
        <dbReference type="ARBA" id="ARBA00022840"/>
    </source>
</evidence>
<dbReference type="STRING" id="135651.G0MGZ4"/>
<dbReference type="Proteomes" id="UP000008068">
    <property type="component" value="Unassembled WGS sequence"/>
</dbReference>
<evidence type="ECO:0000313" key="6">
    <source>
        <dbReference type="EMBL" id="EGT58041.1"/>
    </source>
</evidence>
<keyword evidence="4" id="KW-0418">Kinase</keyword>
<protein>
    <recommendedName>
        <fullName evidence="5">Protein kinase domain-containing protein</fullName>
    </recommendedName>
</protein>
<evidence type="ECO:0000313" key="7">
    <source>
        <dbReference type="Proteomes" id="UP000008068"/>
    </source>
</evidence>
<proteinExistence type="inferred from homology"/>
<name>G0MGZ4_CAEBE</name>
<dbReference type="Gene3D" id="1.10.510.10">
    <property type="entry name" value="Transferase(Phosphotransferase) domain 1"/>
    <property type="match status" value="1"/>
</dbReference>
<dbReference type="PANTHER" id="PTHR44167">
    <property type="entry name" value="OVARIAN-SPECIFIC SERINE/THREONINE-PROTEIN KINASE LOK-RELATED"/>
    <property type="match status" value="1"/>
</dbReference>
<dbReference type="AlphaFoldDB" id="G0MGZ4"/>
<keyword evidence="2 3" id="KW-0067">ATP-binding</keyword>
<evidence type="ECO:0000256" key="1">
    <source>
        <dbReference type="ARBA" id="ARBA00022741"/>
    </source>
</evidence>
<evidence type="ECO:0000259" key="5">
    <source>
        <dbReference type="PROSITE" id="PS50011"/>
    </source>
</evidence>
<dbReference type="HOGENOM" id="CLU_019279_3_0_1"/>
<dbReference type="InterPro" id="IPR011009">
    <property type="entry name" value="Kinase-like_dom_sf"/>
</dbReference>